<name>A0A3N2C106_9MICO</name>
<accession>A0A3N2C106</accession>
<keyword evidence="6" id="KW-1185">Reference proteome</keyword>
<evidence type="ECO:0000313" key="5">
    <source>
        <dbReference type="EMBL" id="ROR81181.1"/>
    </source>
</evidence>
<feature type="domain" description="DUF4349" evidence="4">
    <location>
        <begin position="67"/>
        <end position="274"/>
    </location>
</feature>
<comment type="caution">
    <text evidence="5">The sequence shown here is derived from an EMBL/GenBank/DDBJ whole genome shotgun (WGS) entry which is preliminary data.</text>
</comment>
<dbReference type="RefSeq" id="WP_085510409.1">
    <property type="nucleotide sequence ID" value="NZ_FXAP01000001.1"/>
</dbReference>
<keyword evidence="3" id="KW-0732">Signal</keyword>
<dbReference type="PROSITE" id="PS51257">
    <property type="entry name" value="PROKAR_LIPOPROTEIN"/>
    <property type="match status" value="1"/>
</dbReference>
<evidence type="ECO:0000259" key="4">
    <source>
        <dbReference type="Pfam" id="PF14257"/>
    </source>
</evidence>
<organism evidence="5 6">
    <name type="scientific">Plantibacter flavus</name>
    <dbReference type="NCBI Taxonomy" id="150123"/>
    <lineage>
        <taxon>Bacteria</taxon>
        <taxon>Bacillati</taxon>
        <taxon>Actinomycetota</taxon>
        <taxon>Actinomycetes</taxon>
        <taxon>Micrococcales</taxon>
        <taxon>Microbacteriaceae</taxon>
        <taxon>Plantibacter</taxon>
    </lineage>
</organism>
<keyword evidence="2" id="KW-0812">Transmembrane</keyword>
<dbReference type="EMBL" id="RKHL01000001">
    <property type="protein sequence ID" value="ROR81181.1"/>
    <property type="molecule type" value="Genomic_DNA"/>
</dbReference>
<evidence type="ECO:0000256" key="3">
    <source>
        <dbReference type="SAM" id="SignalP"/>
    </source>
</evidence>
<sequence>MKRSAVTRTTTVFVSAVLVGLVFSGCSAGSSTEAGSDSRAAMPAPGHVTDDAQAGVDGAASPDLTQQQVVTTGSLTVTADDPISTATDATRIVTEAGGRVDSRDETPGTSDQAAQATLTVRIPADDFDDVLAQLQALGTVNNLSVSAVDVTAQAADLDARVTALQASVDRLLGLMAASTTTADLLAAETSLSQRQAELDGLVAQRDALADQVDFSSVFVSFVAPGVVAPGVPTDFWGGVVAGWNALVAAASGLVVVVGVLVPWLLPLAVVAAVVVLLVRSGRRRAARRSQTPATSTGPDATMDR</sequence>
<evidence type="ECO:0000313" key="6">
    <source>
        <dbReference type="Proteomes" id="UP000266915"/>
    </source>
</evidence>
<keyword evidence="2" id="KW-1133">Transmembrane helix</keyword>
<dbReference type="AlphaFoldDB" id="A0A3N2C106"/>
<feature type="transmembrane region" description="Helical" evidence="2">
    <location>
        <begin position="253"/>
        <end position="278"/>
    </location>
</feature>
<protein>
    <submittedName>
        <fullName evidence="5">Uncharacterized protein DUF4349</fullName>
    </submittedName>
</protein>
<evidence type="ECO:0000256" key="2">
    <source>
        <dbReference type="SAM" id="Phobius"/>
    </source>
</evidence>
<keyword evidence="2" id="KW-0472">Membrane</keyword>
<reference evidence="5 6" key="1">
    <citation type="submission" date="2018-11" db="EMBL/GenBank/DDBJ databases">
        <title>Sequencing the genomes of 1000 actinobacteria strains.</title>
        <authorList>
            <person name="Klenk H.-P."/>
        </authorList>
    </citation>
    <scope>NUCLEOTIDE SEQUENCE [LARGE SCALE GENOMIC DNA]</scope>
    <source>
        <strain evidence="5 6">DSM 14012</strain>
    </source>
</reference>
<gene>
    <name evidence="5" type="ORF">EDD42_1235</name>
</gene>
<feature type="region of interest" description="Disordered" evidence="1">
    <location>
        <begin position="30"/>
        <end position="59"/>
    </location>
</feature>
<dbReference type="Proteomes" id="UP000266915">
    <property type="component" value="Unassembled WGS sequence"/>
</dbReference>
<feature type="chain" id="PRO_5038840888" evidence="3">
    <location>
        <begin position="29"/>
        <end position="304"/>
    </location>
</feature>
<evidence type="ECO:0000256" key="1">
    <source>
        <dbReference type="SAM" id="MobiDB-lite"/>
    </source>
</evidence>
<feature type="signal peptide" evidence="3">
    <location>
        <begin position="1"/>
        <end position="28"/>
    </location>
</feature>
<dbReference type="InterPro" id="IPR025645">
    <property type="entry name" value="DUF4349"/>
</dbReference>
<dbReference type="Pfam" id="PF14257">
    <property type="entry name" value="DUF4349"/>
    <property type="match status" value="1"/>
</dbReference>
<proteinExistence type="predicted"/>